<comment type="caution">
    <text evidence="1">The sequence shown here is derived from an EMBL/GenBank/DDBJ whole genome shotgun (WGS) entry which is preliminary data.</text>
</comment>
<organism evidence="1 2">
    <name type="scientific">Vibrio marisflavi CECT 7928</name>
    <dbReference type="NCBI Taxonomy" id="634439"/>
    <lineage>
        <taxon>Bacteria</taxon>
        <taxon>Pseudomonadati</taxon>
        <taxon>Pseudomonadota</taxon>
        <taxon>Gammaproteobacteria</taxon>
        <taxon>Vibrionales</taxon>
        <taxon>Vibrionaceae</taxon>
        <taxon>Vibrio</taxon>
    </lineage>
</organism>
<dbReference type="Pfam" id="PF06226">
    <property type="entry name" value="DUF1007"/>
    <property type="match status" value="1"/>
</dbReference>
<reference evidence="1" key="1">
    <citation type="submission" date="2021-11" db="EMBL/GenBank/DDBJ databases">
        <authorList>
            <person name="Rodrigo-Torres L."/>
            <person name="Arahal R. D."/>
            <person name="Lucena T."/>
        </authorList>
    </citation>
    <scope>NUCLEOTIDE SEQUENCE</scope>
    <source>
        <strain evidence="1">CECT 7928</strain>
    </source>
</reference>
<name>A0ABN8E6Z3_9VIBR</name>
<dbReference type="InterPro" id="IPR010412">
    <property type="entry name" value="DUF1007"/>
</dbReference>
<evidence type="ECO:0000313" key="1">
    <source>
        <dbReference type="EMBL" id="CAH0540703.1"/>
    </source>
</evidence>
<dbReference type="PIRSF" id="PIRSF008159">
    <property type="entry name" value="UCP008159_ABC"/>
    <property type="match status" value="1"/>
</dbReference>
<dbReference type="Proteomes" id="UP000838748">
    <property type="component" value="Unassembled WGS sequence"/>
</dbReference>
<sequence>MRKILFQLTSSLNANFPKLRNFKSNYFVAFILVLAPLRIYAHPHSWVDMKLYVQGTKDTITGFKQKWTFDPMTTAYMFDGEDMSPAHQQATMQKVADSVMKNLLNSHYYTYFYDKNTPIKYLVATDGKLTKKGPKATLSFELPLAHPKKVTENTLVLHVFEPTYYMDMTWDKASDITLSPALAETCSFKLIPAHPTPEEVSYAMSLPADADPDNTLGQLFTQTVKFHCDVPNSSNNKAQEKVNEQPK</sequence>
<protein>
    <recommendedName>
        <fullName evidence="3">DUF1007 family protein</fullName>
    </recommendedName>
</protein>
<gene>
    <name evidence="1" type="ORF">VMF7928_03053</name>
</gene>
<proteinExistence type="predicted"/>
<accession>A0ABN8E6Z3</accession>
<dbReference type="RefSeq" id="WP_290368756.1">
    <property type="nucleotide sequence ID" value="NZ_CAKLDM010000002.1"/>
</dbReference>
<dbReference type="InterPro" id="IPR016537">
    <property type="entry name" value="UCP008159_ABC"/>
</dbReference>
<evidence type="ECO:0008006" key="3">
    <source>
        <dbReference type="Google" id="ProtNLM"/>
    </source>
</evidence>
<keyword evidence="2" id="KW-1185">Reference proteome</keyword>
<evidence type="ECO:0000313" key="2">
    <source>
        <dbReference type="Proteomes" id="UP000838748"/>
    </source>
</evidence>
<dbReference type="EMBL" id="CAKLDM010000002">
    <property type="protein sequence ID" value="CAH0540703.1"/>
    <property type="molecule type" value="Genomic_DNA"/>
</dbReference>